<evidence type="ECO:0000256" key="1">
    <source>
        <dbReference type="SAM" id="MobiDB-lite"/>
    </source>
</evidence>
<organism evidence="4 5">
    <name type="scientific">Antarctobacter heliothermus</name>
    <dbReference type="NCBI Taxonomy" id="74033"/>
    <lineage>
        <taxon>Bacteria</taxon>
        <taxon>Pseudomonadati</taxon>
        <taxon>Pseudomonadota</taxon>
        <taxon>Alphaproteobacteria</taxon>
        <taxon>Rhodobacterales</taxon>
        <taxon>Roseobacteraceae</taxon>
        <taxon>Antarctobacter</taxon>
    </lineage>
</organism>
<feature type="transmembrane region" description="Helical" evidence="2">
    <location>
        <begin position="212"/>
        <end position="231"/>
    </location>
</feature>
<protein>
    <submittedName>
        <fullName evidence="4">Zinc-ribbon domain protein</fullName>
    </submittedName>
</protein>
<dbReference type="InterPro" id="IPR011723">
    <property type="entry name" value="Znf/thioredoxin_put"/>
</dbReference>
<feature type="compositionally biased region" description="Pro residues" evidence="1">
    <location>
        <begin position="49"/>
        <end position="70"/>
    </location>
</feature>
<keyword evidence="2" id="KW-0472">Membrane</keyword>
<dbReference type="EMBL" id="CP022540">
    <property type="protein sequence ID" value="ASP20787.1"/>
    <property type="molecule type" value="Genomic_DNA"/>
</dbReference>
<dbReference type="Pfam" id="PF13717">
    <property type="entry name" value="Zn_ribbon_4"/>
    <property type="match status" value="1"/>
</dbReference>
<name>A0A222E3L2_9RHOB</name>
<evidence type="ECO:0000256" key="2">
    <source>
        <dbReference type="SAM" id="Phobius"/>
    </source>
</evidence>
<feature type="compositionally biased region" description="Basic and acidic residues" evidence="1">
    <location>
        <begin position="118"/>
        <end position="130"/>
    </location>
</feature>
<sequence length="291" mass="31269">MRLVCPNCGAQYDVPVEVIPEAGRDVQCSNCGHTWFQKRVSPGSAAPSEPAPMPETMPDPIPESPDPGPPETELRSPKKSIDPEMAELFREEREFEARQRAAEGLETQPDLGLEPPAEDEKARRTRESRERMAQIKGEEIAQGAGRSIPPPAAADAELQAAAVAAAAASRRELLPDVDEINQTLRASSEPRVIDREAGTPSHGAPRQTGNPFARGFMLVVLLAVIGVAIYVSAPKLSQQMPQAAPYLDTYVATVDKGRVWLDGQVKALLSQLDQMSSEAAVPDAAVPDPAN</sequence>
<feature type="compositionally biased region" description="Basic and acidic residues" evidence="1">
    <location>
        <begin position="72"/>
        <end position="103"/>
    </location>
</feature>
<dbReference type="OrthoDB" id="7159357at2"/>
<evidence type="ECO:0000313" key="5">
    <source>
        <dbReference type="Proteomes" id="UP000203589"/>
    </source>
</evidence>
<dbReference type="NCBIfam" id="TIGR02098">
    <property type="entry name" value="MJ0042_CXXC"/>
    <property type="match status" value="1"/>
</dbReference>
<dbReference type="RefSeq" id="WP_094034806.1">
    <property type="nucleotide sequence ID" value="NZ_CP022540.1"/>
</dbReference>
<evidence type="ECO:0000313" key="4">
    <source>
        <dbReference type="EMBL" id="ASP20787.1"/>
    </source>
</evidence>
<dbReference type="AlphaFoldDB" id="A0A222E3L2"/>
<reference evidence="4 5" key="1">
    <citation type="submission" date="2017-07" db="EMBL/GenBank/DDBJ databases">
        <title>Genome Sequence of Antarctobacter heliothermus Strain SMS3 Isolated from a culture of the Diatom Skeletonema marinoi.</title>
        <authorList>
            <person name="Topel M."/>
            <person name="Pinder M.I.M."/>
            <person name="Johansson O.N."/>
            <person name="Kourtchenko O."/>
            <person name="Godhe A."/>
            <person name="Clarke A.K."/>
        </authorList>
    </citation>
    <scope>NUCLEOTIDE SEQUENCE [LARGE SCALE GENOMIC DNA]</scope>
    <source>
        <strain evidence="4 5">SMS3</strain>
    </source>
</reference>
<keyword evidence="2" id="KW-0812">Transmembrane</keyword>
<feature type="region of interest" description="Disordered" evidence="1">
    <location>
        <begin position="39"/>
        <end position="130"/>
    </location>
</feature>
<accession>A0A222E3L2</accession>
<feature type="domain" description="Zinc finger/thioredoxin putative" evidence="3">
    <location>
        <begin position="1"/>
        <end position="36"/>
    </location>
</feature>
<dbReference type="Proteomes" id="UP000203589">
    <property type="component" value="Chromosome"/>
</dbReference>
<dbReference type="KEGG" id="aht:ANTHELSMS3_02109"/>
<keyword evidence="2" id="KW-1133">Transmembrane helix</keyword>
<gene>
    <name evidence="4" type="ORF">ANTHELSMS3_02109</name>
</gene>
<keyword evidence="5" id="KW-1185">Reference proteome</keyword>
<evidence type="ECO:0000259" key="3">
    <source>
        <dbReference type="Pfam" id="PF13717"/>
    </source>
</evidence>
<proteinExistence type="predicted"/>